<dbReference type="CDD" id="cd00180">
    <property type="entry name" value="PKc"/>
    <property type="match status" value="1"/>
</dbReference>
<dbReference type="GO" id="GO:0044773">
    <property type="term" value="P:mitotic DNA damage checkpoint signaling"/>
    <property type="evidence" value="ECO:0007669"/>
    <property type="project" value="TreeGrafter"/>
</dbReference>
<dbReference type="EMBL" id="JAGPUO010000024">
    <property type="protein sequence ID" value="KAG5655998.1"/>
    <property type="molecule type" value="Genomic_DNA"/>
</dbReference>
<evidence type="ECO:0000313" key="4">
    <source>
        <dbReference type="Proteomes" id="UP000782241"/>
    </source>
</evidence>
<dbReference type="Proteomes" id="UP000782241">
    <property type="component" value="Unassembled WGS sequence"/>
</dbReference>
<dbReference type="Gene3D" id="1.10.510.10">
    <property type="entry name" value="Transferase(Phosphotransferase) domain 1"/>
    <property type="match status" value="1"/>
</dbReference>
<dbReference type="InterPro" id="IPR000719">
    <property type="entry name" value="Prot_kinase_dom"/>
</dbReference>
<name>A0A9P7GX26_9HYPO</name>
<evidence type="ECO:0000256" key="1">
    <source>
        <dbReference type="SAM" id="MobiDB-lite"/>
    </source>
</evidence>
<proteinExistence type="predicted"/>
<evidence type="ECO:0000313" key="3">
    <source>
        <dbReference type="EMBL" id="KAG5655998.1"/>
    </source>
</evidence>
<protein>
    <recommendedName>
        <fullName evidence="2">Protein kinase domain-containing protein</fullName>
    </recommendedName>
</protein>
<dbReference type="Pfam" id="PF00069">
    <property type="entry name" value="Pkinase"/>
    <property type="match status" value="1"/>
</dbReference>
<sequence length="665" mass="74054">MPLSDNRLPVVFSLVPLNDAAARVLRHPSNDHLLKDSPAHNKIDVVFDPSRSTGLFPCTIGRVGHVHIPRPSIANFQCSFQIHQDTGEIMLVDDSPTKSCQFFHCQGRGSRFYGSKTRPFQEGLRSRVAVIDPTVNTIFSFGGRDASWYSWEIQCHVSPPLDTLEWIATMEISDIGLIGRSETVANLPLARRKHYGLPEDRFLNRNIIYRTPDMAVTKAVDVYSGQYVAIKTVKVKSGFKDIMARRNEAEEIFTNLNHPHIIEFLQVEILKNEYKLVMELQGGTLTDFARKEPYDRQIGDPLVRPILHQILQALDYLASKGVIHRDVKPDNILWRRCEGEVDLHYRLADFDVATLSSDDPILAGTVRLMAPEVLLLITATVQPHTPKIDVWSLWATLIWTFNMGTAAAPGRFRQLLLEPSPENMIYREIEAQAIAKEYGSAFEAMAVSDPKDRASAGELLEWILYRTQDKEFLLFIMTRLSNVLVLLSIAGSFVAGQQYDQEKQNTDATCNNKCFFEFFTNKCNEDNPACLCTLKDMREKFFCCLAKNCAANVLPEQIPRSSDNCDAYKIPFTFDPEAVCGIKLSVSSDTVSSAEATTSEVSTATVSKSHSVSTTATDAETTTETSAASQTTAATVETTSAENGALKMKAAWGSVVLPVLFGVFA</sequence>
<dbReference type="GO" id="GO:0005634">
    <property type="term" value="C:nucleus"/>
    <property type="evidence" value="ECO:0007669"/>
    <property type="project" value="TreeGrafter"/>
</dbReference>
<reference evidence="3" key="1">
    <citation type="submission" date="2021-04" db="EMBL/GenBank/DDBJ databases">
        <title>Draft genome of Fusarium avenaceum strain F156N33, isolated from an atmospheric sample in Virginia.</title>
        <authorList>
            <person name="Yang S."/>
            <person name="Vinatzer B.A."/>
            <person name="Coleman J."/>
        </authorList>
    </citation>
    <scope>NUCLEOTIDE SEQUENCE</scope>
    <source>
        <strain evidence="3">F156N33</strain>
    </source>
</reference>
<dbReference type="SMART" id="SM00220">
    <property type="entry name" value="S_TKc"/>
    <property type="match status" value="1"/>
</dbReference>
<comment type="caution">
    <text evidence="3">The sequence shown here is derived from an EMBL/GenBank/DDBJ whole genome shotgun (WGS) entry which is preliminary data.</text>
</comment>
<feature type="region of interest" description="Disordered" evidence="1">
    <location>
        <begin position="612"/>
        <end position="635"/>
    </location>
</feature>
<evidence type="ECO:0000259" key="2">
    <source>
        <dbReference type="PROSITE" id="PS50011"/>
    </source>
</evidence>
<keyword evidence="4" id="KW-1185">Reference proteome</keyword>
<dbReference type="GO" id="GO:0004674">
    <property type="term" value="F:protein serine/threonine kinase activity"/>
    <property type="evidence" value="ECO:0007669"/>
    <property type="project" value="TreeGrafter"/>
</dbReference>
<dbReference type="AlphaFoldDB" id="A0A9P7GX26"/>
<dbReference type="PANTHER" id="PTHR44167:SF24">
    <property type="entry name" value="SERINE_THREONINE-PROTEIN KINASE CHK2"/>
    <property type="match status" value="1"/>
</dbReference>
<dbReference type="GO" id="GO:0005524">
    <property type="term" value="F:ATP binding"/>
    <property type="evidence" value="ECO:0007669"/>
    <property type="project" value="InterPro"/>
</dbReference>
<accession>A0A9P7GX26</accession>
<gene>
    <name evidence="3" type="ORF">KAF25_001568</name>
</gene>
<dbReference type="InterPro" id="IPR011009">
    <property type="entry name" value="Kinase-like_dom_sf"/>
</dbReference>
<dbReference type="PROSITE" id="PS50011">
    <property type="entry name" value="PROTEIN_KINASE_DOM"/>
    <property type="match status" value="1"/>
</dbReference>
<dbReference type="PANTHER" id="PTHR44167">
    <property type="entry name" value="OVARIAN-SPECIFIC SERINE/THREONINE-PROTEIN KINASE LOK-RELATED"/>
    <property type="match status" value="1"/>
</dbReference>
<organism evidence="3 4">
    <name type="scientific">Fusarium avenaceum</name>
    <dbReference type="NCBI Taxonomy" id="40199"/>
    <lineage>
        <taxon>Eukaryota</taxon>
        <taxon>Fungi</taxon>
        <taxon>Dikarya</taxon>
        <taxon>Ascomycota</taxon>
        <taxon>Pezizomycotina</taxon>
        <taxon>Sordariomycetes</taxon>
        <taxon>Hypocreomycetidae</taxon>
        <taxon>Hypocreales</taxon>
        <taxon>Nectriaceae</taxon>
        <taxon>Fusarium</taxon>
        <taxon>Fusarium tricinctum species complex</taxon>
    </lineage>
</organism>
<dbReference type="SUPFAM" id="SSF56112">
    <property type="entry name" value="Protein kinase-like (PK-like)"/>
    <property type="match status" value="1"/>
</dbReference>
<feature type="domain" description="Protein kinase" evidence="2">
    <location>
        <begin position="202"/>
        <end position="473"/>
    </location>
</feature>